<name>A0A9W2Z7A9_BIOGL</name>
<accession>A0A9W2Z7A9</accession>
<sequence length="455" mass="50629">MGFPCLADMCLFYVFMDITLNKGQSLRKRINIPTGGVRFSHNCYPNKVVSQKDYVNIVGFLSRDGLLSDLWSGVLDFYIEPVAGRSHKVCGVSFTACSSSQANACRCTSVTSLNMYFSVTIRLTSEMNNSRVVAFTSDEVNFTSEAATIILEPDVWSSITFDNKTVNVRSCMVDVSRKTVTAFTFCVMYAIKPRLTYRYRRQEVAHDDGSSCLHGTLELMNSLVTLTFSYLDECGRSNSFVCYLYSDVLIYLQLNNTMVDIFNCSASWPQGQILLITFCASRIRQPKVVVTFNGDTLGSFQTECANVTVHVSSFSNTLNIDYSDSSQNAGSYDCYISGVKGQGDFLETMPYDWSDSNEMKPRSGFRIDTFLIALVMTIFLIFGAVSSIFVYEYYVSVSDRRKSKSPKHHAPAPYKISSKDILGDVYTGPSRIKSISTGTGDSSSVDSESYDSTTS</sequence>
<keyword evidence="2" id="KW-0472">Membrane</keyword>
<keyword evidence="2" id="KW-0812">Transmembrane</keyword>
<feature type="region of interest" description="Disordered" evidence="1">
    <location>
        <begin position="432"/>
        <end position="455"/>
    </location>
</feature>
<dbReference type="Proteomes" id="UP001165740">
    <property type="component" value="Chromosome 17"/>
</dbReference>
<evidence type="ECO:0000313" key="4">
    <source>
        <dbReference type="RefSeq" id="XP_055870878.1"/>
    </source>
</evidence>
<protein>
    <submittedName>
        <fullName evidence="4">Uncharacterized protein LOC106076029 isoform X1</fullName>
    </submittedName>
</protein>
<organism evidence="3 4">
    <name type="scientific">Biomphalaria glabrata</name>
    <name type="common">Bloodfluke planorb</name>
    <name type="synonym">Freshwater snail</name>
    <dbReference type="NCBI Taxonomy" id="6526"/>
    <lineage>
        <taxon>Eukaryota</taxon>
        <taxon>Metazoa</taxon>
        <taxon>Spiralia</taxon>
        <taxon>Lophotrochozoa</taxon>
        <taxon>Mollusca</taxon>
        <taxon>Gastropoda</taxon>
        <taxon>Heterobranchia</taxon>
        <taxon>Euthyneura</taxon>
        <taxon>Panpulmonata</taxon>
        <taxon>Hygrophila</taxon>
        <taxon>Lymnaeoidea</taxon>
        <taxon>Planorbidae</taxon>
        <taxon>Biomphalaria</taxon>
    </lineage>
</organism>
<gene>
    <name evidence="4" type="primary">LOC106076029</name>
</gene>
<evidence type="ECO:0000256" key="1">
    <source>
        <dbReference type="SAM" id="MobiDB-lite"/>
    </source>
</evidence>
<dbReference type="RefSeq" id="XP_055870878.1">
    <property type="nucleotide sequence ID" value="XM_056014903.1"/>
</dbReference>
<feature type="compositionally biased region" description="Low complexity" evidence="1">
    <location>
        <begin position="434"/>
        <end position="455"/>
    </location>
</feature>
<reference evidence="4" key="1">
    <citation type="submission" date="2025-08" db="UniProtKB">
        <authorList>
            <consortium name="RefSeq"/>
        </authorList>
    </citation>
    <scope>IDENTIFICATION</scope>
</reference>
<dbReference type="AlphaFoldDB" id="A0A9W2Z7A9"/>
<evidence type="ECO:0000256" key="2">
    <source>
        <dbReference type="SAM" id="Phobius"/>
    </source>
</evidence>
<evidence type="ECO:0000313" key="3">
    <source>
        <dbReference type="Proteomes" id="UP001165740"/>
    </source>
</evidence>
<feature type="transmembrane region" description="Helical" evidence="2">
    <location>
        <begin position="370"/>
        <end position="394"/>
    </location>
</feature>
<dbReference type="OrthoDB" id="10300309at2759"/>
<keyword evidence="2" id="KW-1133">Transmembrane helix</keyword>
<proteinExistence type="predicted"/>
<keyword evidence="3" id="KW-1185">Reference proteome</keyword>
<dbReference type="GeneID" id="106076029"/>